<dbReference type="PROSITE" id="PS50112">
    <property type="entry name" value="PAS"/>
    <property type="match status" value="1"/>
</dbReference>
<evidence type="ECO:0000256" key="1">
    <source>
        <dbReference type="ARBA" id="ARBA00001946"/>
    </source>
</evidence>
<accession>A0A1I2R3R7</accession>
<dbReference type="PANTHER" id="PTHR45138:SF9">
    <property type="entry name" value="DIGUANYLATE CYCLASE DGCM-RELATED"/>
    <property type="match status" value="1"/>
</dbReference>
<organism evidence="6 7">
    <name type="scientific">Neptunomonas qingdaonensis</name>
    <dbReference type="NCBI Taxonomy" id="1045558"/>
    <lineage>
        <taxon>Bacteria</taxon>
        <taxon>Pseudomonadati</taxon>
        <taxon>Pseudomonadota</taxon>
        <taxon>Gammaproteobacteria</taxon>
        <taxon>Oceanospirillales</taxon>
        <taxon>Oceanospirillaceae</taxon>
        <taxon>Neptunomonas</taxon>
    </lineage>
</organism>
<dbReference type="InterPro" id="IPR029787">
    <property type="entry name" value="Nucleotide_cyclase"/>
</dbReference>
<dbReference type="NCBIfam" id="TIGR00254">
    <property type="entry name" value="GGDEF"/>
    <property type="match status" value="1"/>
</dbReference>
<dbReference type="PANTHER" id="PTHR45138">
    <property type="entry name" value="REGULATORY COMPONENTS OF SENSORY TRANSDUCTION SYSTEM"/>
    <property type="match status" value="1"/>
</dbReference>
<dbReference type="EC" id="2.7.7.65" evidence="2"/>
<dbReference type="InterPro" id="IPR000160">
    <property type="entry name" value="GGDEF_dom"/>
</dbReference>
<dbReference type="SMART" id="SM00267">
    <property type="entry name" value="GGDEF"/>
    <property type="match status" value="1"/>
</dbReference>
<dbReference type="STRING" id="1045558.SAMN05216175_105267"/>
<dbReference type="GO" id="GO:0052621">
    <property type="term" value="F:diguanylate cyclase activity"/>
    <property type="evidence" value="ECO:0007669"/>
    <property type="project" value="UniProtKB-EC"/>
</dbReference>
<dbReference type="SUPFAM" id="SSF55785">
    <property type="entry name" value="PYP-like sensor domain (PAS domain)"/>
    <property type="match status" value="1"/>
</dbReference>
<comment type="cofactor">
    <cofactor evidence="1">
        <name>Mg(2+)</name>
        <dbReference type="ChEBI" id="CHEBI:18420"/>
    </cofactor>
</comment>
<dbReference type="Gene3D" id="3.30.450.20">
    <property type="entry name" value="PAS domain"/>
    <property type="match status" value="1"/>
</dbReference>
<feature type="domain" description="GGDEF" evidence="5">
    <location>
        <begin position="200"/>
        <end position="335"/>
    </location>
</feature>
<dbReference type="EMBL" id="FOOU01000005">
    <property type="protein sequence ID" value="SFG34139.1"/>
    <property type="molecule type" value="Genomic_DNA"/>
</dbReference>
<dbReference type="PROSITE" id="PS50887">
    <property type="entry name" value="GGDEF"/>
    <property type="match status" value="1"/>
</dbReference>
<name>A0A1I2R3R7_9GAMM</name>
<dbReference type="SUPFAM" id="SSF55073">
    <property type="entry name" value="Nucleotide cyclase"/>
    <property type="match status" value="1"/>
</dbReference>
<evidence type="ECO:0000259" key="5">
    <source>
        <dbReference type="PROSITE" id="PS50887"/>
    </source>
</evidence>
<dbReference type="FunFam" id="3.30.70.270:FF:000001">
    <property type="entry name" value="Diguanylate cyclase domain protein"/>
    <property type="match status" value="1"/>
</dbReference>
<dbReference type="SMART" id="SM00091">
    <property type="entry name" value="PAS"/>
    <property type="match status" value="1"/>
</dbReference>
<dbReference type="CDD" id="cd00130">
    <property type="entry name" value="PAS"/>
    <property type="match status" value="1"/>
</dbReference>
<dbReference type="Pfam" id="PF13426">
    <property type="entry name" value="PAS_9"/>
    <property type="match status" value="1"/>
</dbReference>
<gene>
    <name evidence="6" type="ORF">SAMN05216175_105267</name>
</gene>
<dbReference type="OrthoDB" id="8416215at2"/>
<dbReference type="InterPro" id="IPR050469">
    <property type="entry name" value="Diguanylate_Cyclase"/>
</dbReference>
<dbReference type="AlphaFoldDB" id="A0A1I2R3R7"/>
<evidence type="ECO:0000313" key="7">
    <source>
        <dbReference type="Proteomes" id="UP000198623"/>
    </source>
</evidence>
<dbReference type="InterPro" id="IPR035965">
    <property type="entry name" value="PAS-like_dom_sf"/>
</dbReference>
<comment type="catalytic activity">
    <reaction evidence="3">
        <text>2 GTP = 3',3'-c-di-GMP + 2 diphosphate</text>
        <dbReference type="Rhea" id="RHEA:24898"/>
        <dbReference type="ChEBI" id="CHEBI:33019"/>
        <dbReference type="ChEBI" id="CHEBI:37565"/>
        <dbReference type="ChEBI" id="CHEBI:58805"/>
        <dbReference type="EC" id="2.7.7.65"/>
    </reaction>
</comment>
<dbReference type="Proteomes" id="UP000198623">
    <property type="component" value="Unassembled WGS sequence"/>
</dbReference>
<evidence type="ECO:0000313" key="6">
    <source>
        <dbReference type="EMBL" id="SFG34139.1"/>
    </source>
</evidence>
<proteinExistence type="predicted"/>
<dbReference type="Pfam" id="PF00990">
    <property type="entry name" value="GGDEF"/>
    <property type="match status" value="1"/>
</dbReference>
<sequence length="344" mass="39028">MLVVDNSDFSDGNPLEQQETLLETVFNRIPLPTFVLDNNHTIIFWNKALEQLTNKKRSEMIGTQNQWIAFYATERPTLADLIIEGGKDEAVSQLYENKYKTSALIEDAYEAEDFFPDIGEKGEWLSFTAASITDAQGKVIGAIETLTNISKEKHSQIALQESEERYKQLSITDTLTGLYNRRHFTEKMIAELERTKRYNQYFALCIIDLDNFKLMNDAYGHLFGDQILQKFGSMIKNNIRKIDTAYRYGGEEFAIIFPGTSLEGAVQVANRIRVELSVFAFANENSEKRIRATASFGISTSSAADSQIEEVIKRADKALYKAKKTGKNKIEILRDTAFMSILNG</sequence>
<feature type="domain" description="PAS" evidence="4">
    <location>
        <begin position="18"/>
        <end position="62"/>
    </location>
</feature>
<dbReference type="InterPro" id="IPR043128">
    <property type="entry name" value="Rev_trsase/Diguanyl_cyclase"/>
</dbReference>
<reference evidence="7" key="1">
    <citation type="submission" date="2016-10" db="EMBL/GenBank/DDBJ databases">
        <authorList>
            <person name="Varghese N."/>
            <person name="Submissions S."/>
        </authorList>
    </citation>
    <scope>NUCLEOTIDE SEQUENCE [LARGE SCALE GENOMIC DNA]</scope>
    <source>
        <strain evidence="7">CGMCC 1.10971</strain>
    </source>
</reference>
<dbReference type="InterPro" id="IPR000014">
    <property type="entry name" value="PAS"/>
</dbReference>
<evidence type="ECO:0000256" key="2">
    <source>
        <dbReference type="ARBA" id="ARBA00012528"/>
    </source>
</evidence>
<evidence type="ECO:0000256" key="3">
    <source>
        <dbReference type="ARBA" id="ARBA00034247"/>
    </source>
</evidence>
<keyword evidence="7" id="KW-1185">Reference proteome</keyword>
<dbReference type="CDD" id="cd01949">
    <property type="entry name" value="GGDEF"/>
    <property type="match status" value="1"/>
</dbReference>
<protein>
    <recommendedName>
        <fullName evidence="2">diguanylate cyclase</fullName>
        <ecNumber evidence="2">2.7.7.65</ecNumber>
    </recommendedName>
</protein>
<evidence type="ECO:0000259" key="4">
    <source>
        <dbReference type="PROSITE" id="PS50112"/>
    </source>
</evidence>
<dbReference type="Gene3D" id="3.30.70.270">
    <property type="match status" value="1"/>
</dbReference>